<sequence>EHYTLISMATLTQERIEPYEIVSCVPHPKPVLVNQRPTHERHVFTERPLLAALLFDNVDSDARDHCANERSMYILVMVTKSSTIVSEFLIICLVILAFLSWLRLAIYMAVVSVAILISFHLKSQPSPLERRIALPFGIIFWFLALACLASGTANYIKTVKKYSKRQALVQTGWKTQVVFTVVATSIVAACVLFLSTNAGAKERTR</sequence>
<proteinExistence type="predicted"/>
<keyword evidence="4 5" id="KW-0472">Membrane</keyword>
<dbReference type="InterPro" id="IPR003807">
    <property type="entry name" value="DUF202"/>
</dbReference>
<name>A0A9N8KF42_9PEZI</name>
<feature type="transmembrane region" description="Helical" evidence="5">
    <location>
        <begin position="73"/>
        <end position="98"/>
    </location>
</feature>
<feature type="transmembrane region" description="Helical" evidence="5">
    <location>
        <begin position="133"/>
        <end position="156"/>
    </location>
</feature>
<evidence type="ECO:0000256" key="2">
    <source>
        <dbReference type="ARBA" id="ARBA00022692"/>
    </source>
</evidence>
<gene>
    <name evidence="7" type="ORF">AWRI4620_LOCUS3878</name>
</gene>
<evidence type="ECO:0000256" key="3">
    <source>
        <dbReference type="ARBA" id="ARBA00022989"/>
    </source>
</evidence>
<feature type="non-terminal residue" evidence="7">
    <location>
        <position position="205"/>
    </location>
</feature>
<evidence type="ECO:0000256" key="1">
    <source>
        <dbReference type="ARBA" id="ARBA00004127"/>
    </source>
</evidence>
<dbReference type="OrthoDB" id="5525680at2759"/>
<comment type="caution">
    <text evidence="7">The sequence shown here is derived from an EMBL/GenBank/DDBJ whole genome shotgun (WGS) entry which is preliminary data.</text>
</comment>
<feature type="domain" description="DUF202" evidence="6">
    <location>
        <begin position="98"/>
        <end position="160"/>
    </location>
</feature>
<accession>A0A9N8KF42</accession>
<protein>
    <recommendedName>
        <fullName evidence="6">DUF202 domain-containing protein</fullName>
    </recommendedName>
</protein>
<dbReference type="GO" id="GO:0012505">
    <property type="term" value="C:endomembrane system"/>
    <property type="evidence" value="ECO:0007669"/>
    <property type="project" value="UniProtKB-SubCell"/>
</dbReference>
<keyword evidence="3 5" id="KW-1133">Transmembrane helix</keyword>
<reference evidence="7" key="1">
    <citation type="submission" date="2020-06" db="EMBL/GenBank/DDBJ databases">
        <authorList>
            <person name="Onetto C."/>
        </authorList>
    </citation>
    <scope>NUCLEOTIDE SEQUENCE</scope>
</reference>
<dbReference type="Pfam" id="PF02656">
    <property type="entry name" value="DUF202"/>
    <property type="match status" value="1"/>
</dbReference>
<keyword evidence="8" id="KW-1185">Reference proteome</keyword>
<organism evidence="7 8">
    <name type="scientific">Aureobasidium uvarum</name>
    <dbReference type="NCBI Taxonomy" id="2773716"/>
    <lineage>
        <taxon>Eukaryota</taxon>
        <taxon>Fungi</taxon>
        <taxon>Dikarya</taxon>
        <taxon>Ascomycota</taxon>
        <taxon>Pezizomycotina</taxon>
        <taxon>Dothideomycetes</taxon>
        <taxon>Dothideomycetidae</taxon>
        <taxon>Dothideales</taxon>
        <taxon>Saccotheciaceae</taxon>
        <taxon>Aureobasidium</taxon>
    </lineage>
</organism>
<evidence type="ECO:0000313" key="7">
    <source>
        <dbReference type="EMBL" id="CAD0109623.1"/>
    </source>
</evidence>
<dbReference type="EMBL" id="CAINUL010000005">
    <property type="protein sequence ID" value="CAD0109623.1"/>
    <property type="molecule type" value="Genomic_DNA"/>
</dbReference>
<evidence type="ECO:0000256" key="5">
    <source>
        <dbReference type="SAM" id="Phobius"/>
    </source>
</evidence>
<dbReference type="AlphaFoldDB" id="A0A9N8KF42"/>
<feature type="transmembrane region" description="Helical" evidence="5">
    <location>
        <begin position="176"/>
        <end position="195"/>
    </location>
</feature>
<dbReference type="PANTHER" id="PTHR34187:SF3">
    <property type="entry name" value="DUF DOMAIN PROTEIN (AFU_ORTHOLOGUE AFUA_6G11150)"/>
    <property type="match status" value="1"/>
</dbReference>
<evidence type="ECO:0000313" key="8">
    <source>
        <dbReference type="Proteomes" id="UP000745764"/>
    </source>
</evidence>
<dbReference type="PANTHER" id="PTHR34187">
    <property type="entry name" value="FGR18P"/>
    <property type="match status" value="1"/>
</dbReference>
<dbReference type="InterPro" id="IPR052053">
    <property type="entry name" value="IM_YidH-like"/>
</dbReference>
<evidence type="ECO:0000259" key="6">
    <source>
        <dbReference type="Pfam" id="PF02656"/>
    </source>
</evidence>
<dbReference type="Proteomes" id="UP000745764">
    <property type="component" value="Unassembled WGS sequence"/>
</dbReference>
<comment type="subcellular location">
    <subcellularLocation>
        <location evidence="1">Endomembrane system</location>
        <topology evidence="1">Multi-pass membrane protein</topology>
    </subcellularLocation>
</comment>
<keyword evidence="2 5" id="KW-0812">Transmembrane</keyword>
<feature type="transmembrane region" description="Helical" evidence="5">
    <location>
        <begin position="104"/>
        <end position="121"/>
    </location>
</feature>
<evidence type="ECO:0000256" key="4">
    <source>
        <dbReference type="ARBA" id="ARBA00023136"/>
    </source>
</evidence>